<sequence>MNPGTLIPTTSPIQVDWSIFTVLLLLTFIIHLWMMNIMLGTGIIALIRHFSQDNQSTDLTHTIASHLPFTIAFTINFGVAPLLFLQVLYGHLIYTSSILMAVYWLSVIGILILAYYSAYIYDFKYHVLAEKRVFFIGAAVTGLLWIAFVFTNNMTLMLSPDKWTLYFDNPNGLLLNLTEKSVLPRYFHFVTASIALGGLAIAIYRQVQKDRCHSDLDNTNLDNDIQTGLGWFIGASLVQMIVGVWYFLSLPENVRQLFMGYNGFGTTLFLMAIPLIILMLVSGVKKNVWMSAFLMIPVTIIMVLMRHLVRSAYLDPYFRVQDLPMDAQYSPFLVFILVLIIGICIIGYMIHLVKSSWKGMELLKNS</sequence>
<accession>A0A1V1PHF4</accession>
<name>A0A1V1PHF4_9BACT</name>
<feature type="transmembrane region" description="Helical" evidence="1">
    <location>
        <begin position="20"/>
        <end position="47"/>
    </location>
</feature>
<feature type="transmembrane region" description="Helical" evidence="1">
    <location>
        <begin position="67"/>
        <end position="89"/>
    </location>
</feature>
<evidence type="ECO:0000313" key="2">
    <source>
        <dbReference type="EMBL" id="ETR74329.1"/>
    </source>
</evidence>
<keyword evidence="1" id="KW-1133">Transmembrane helix</keyword>
<feature type="transmembrane region" description="Helical" evidence="1">
    <location>
        <begin position="260"/>
        <end position="281"/>
    </location>
</feature>
<keyword evidence="1" id="KW-0472">Membrane</keyword>
<feature type="transmembrane region" description="Helical" evidence="1">
    <location>
        <begin position="329"/>
        <end position="350"/>
    </location>
</feature>
<gene>
    <name evidence="2" type="ORF">OMM_00279</name>
</gene>
<proteinExistence type="predicted"/>
<feature type="transmembrane region" description="Helical" evidence="1">
    <location>
        <begin position="101"/>
        <end position="121"/>
    </location>
</feature>
<feature type="transmembrane region" description="Helical" evidence="1">
    <location>
        <begin position="228"/>
        <end position="248"/>
    </location>
</feature>
<feature type="transmembrane region" description="Helical" evidence="1">
    <location>
        <begin position="133"/>
        <end position="151"/>
    </location>
</feature>
<feature type="transmembrane region" description="Helical" evidence="1">
    <location>
        <begin position="186"/>
        <end position="207"/>
    </location>
</feature>
<comment type="caution">
    <text evidence="2">The sequence shown here is derived from an EMBL/GenBank/DDBJ whole genome shotgun (WGS) entry which is preliminary data.</text>
</comment>
<organism evidence="2 3">
    <name type="scientific">Candidatus Magnetoglobus multicellularis str. Araruama</name>
    <dbReference type="NCBI Taxonomy" id="890399"/>
    <lineage>
        <taxon>Bacteria</taxon>
        <taxon>Pseudomonadati</taxon>
        <taxon>Thermodesulfobacteriota</taxon>
        <taxon>Desulfobacteria</taxon>
        <taxon>Desulfobacterales</taxon>
        <taxon>Desulfobacteraceae</taxon>
        <taxon>Candidatus Magnetoglobus</taxon>
    </lineage>
</organism>
<reference evidence="3" key="1">
    <citation type="submission" date="2012-11" db="EMBL/GenBank/DDBJ databases">
        <authorList>
            <person name="Lucero-Rivera Y.E."/>
            <person name="Tovar-Ramirez D."/>
        </authorList>
    </citation>
    <scope>NUCLEOTIDE SEQUENCE [LARGE SCALE GENOMIC DNA]</scope>
    <source>
        <strain evidence="3">Araruama</strain>
    </source>
</reference>
<keyword evidence="1" id="KW-0812">Transmembrane</keyword>
<evidence type="ECO:0000256" key="1">
    <source>
        <dbReference type="SAM" id="Phobius"/>
    </source>
</evidence>
<dbReference type="EMBL" id="ATBP01000011">
    <property type="protein sequence ID" value="ETR74329.1"/>
    <property type="molecule type" value="Genomic_DNA"/>
</dbReference>
<protein>
    <submittedName>
        <fullName evidence="2">Uncharacterized protein</fullName>
    </submittedName>
</protein>
<evidence type="ECO:0000313" key="3">
    <source>
        <dbReference type="Proteomes" id="UP000189670"/>
    </source>
</evidence>
<dbReference type="Proteomes" id="UP000189670">
    <property type="component" value="Unassembled WGS sequence"/>
</dbReference>
<feature type="transmembrane region" description="Helical" evidence="1">
    <location>
        <begin position="288"/>
        <end position="309"/>
    </location>
</feature>
<dbReference type="AlphaFoldDB" id="A0A1V1PHF4"/>